<dbReference type="PANTHER" id="PTHR11086:SF18">
    <property type="entry name" value="DEOXYCYTIDYLATE DEAMINASE"/>
    <property type="match status" value="1"/>
</dbReference>
<dbReference type="PROSITE" id="PS51747">
    <property type="entry name" value="CYT_DCMP_DEAMINASES_2"/>
    <property type="match status" value="1"/>
</dbReference>
<keyword evidence="5" id="KW-0862">Zinc</keyword>
<dbReference type="InterPro" id="IPR002125">
    <property type="entry name" value="CMP_dCMP_dom"/>
</dbReference>
<dbReference type="GO" id="GO:0005737">
    <property type="term" value="C:cytoplasm"/>
    <property type="evidence" value="ECO:0000318"/>
    <property type="project" value="GO_Central"/>
</dbReference>
<dbReference type="InParanoid" id="A9V4N9"/>
<evidence type="ECO:0000259" key="9">
    <source>
        <dbReference type="PROSITE" id="PS51747"/>
    </source>
</evidence>
<dbReference type="Pfam" id="PF00383">
    <property type="entry name" value="dCMP_cyt_deam_1"/>
    <property type="match status" value="1"/>
</dbReference>
<dbReference type="PROSITE" id="PS00903">
    <property type="entry name" value="CYT_DCMP_DEAMINASES_1"/>
    <property type="match status" value="1"/>
</dbReference>
<dbReference type="KEGG" id="mbr:MONBRDRAFT_37934"/>
<comment type="similarity">
    <text evidence="1">Belongs to the cytidine and deoxycytidylate deaminase family.</text>
</comment>
<keyword evidence="11" id="KW-1185">Reference proteome</keyword>
<dbReference type="EC" id="3.5.4.12" evidence="6"/>
<dbReference type="GO" id="GO:0008270">
    <property type="term" value="F:zinc ion binding"/>
    <property type="evidence" value="ECO:0007669"/>
    <property type="project" value="InterPro"/>
</dbReference>
<protein>
    <recommendedName>
        <fullName evidence="7">dCMP deaminase</fullName>
        <ecNumber evidence="6">3.5.4.12</ecNumber>
    </recommendedName>
    <alternativeName>
        <fullName evidence="7">dCMP deaminase</fullName>
    </alternativeName>
</protein>
<dbReference type="Proteomes" id="UP000001357">
    <property type="component" value="Unassembled WGS sequence"/>
</dbReference>
<feature type="region of interest" description="Disordered" evidence="8">
    <location>
        <begin position="149"/>
        <end position="207"/>
    </location>
</feature>
<dbReference type="InterPro" id="IPR015517">
    <property type="entry name" value="dCMP_deaminase-rel"/>
</dbReference>
<organism evidence="10 11">
    <name type="scientific">Monosiga brevicollis</name>
    <name type="common">Choanoflagellate</name>
    <dbReference type="NCBI Taxonomy" id="81824"/>
    <lineage>
        <taxon>Eukaryota</taxon>
        <taxon>Choanoflagellata</taxon>
        <taxon>Craspedida</taxon>
        <taxon>Salpingoecidae</taxon>
        <taxon>Monosiga</taxon>
    </lineage>
</organism>
<dbReference type="Gene3D" id="3.40.140.10">
    <property type="entry name" value="Cytidine Deaminase, domain 2"/>
    <property type="match status" value="1"/>
</dbReference>
<sequence length="510" mass="56306">MEGSPATKKSKPDQKKLPQPPSTPPHDPTTESTSSPPPTETKSLLSRPHKDSIHGTLAVAMALLSEGPQGEGAVLLDQAGQFIAARARAPLMDAAAALLYDHGLHACAGGTLFLANFPQTEDTIKLLFQANLKRIVLVPVAMTVPQEANKGLPAEPTGGTLPQEANKGLPAEPTGETLPQEANKGLPAEPTGGTLPQEANKGLPAEPAGGNQIIWSRLSRSSPTMVSTLIPEINFPSEKTPVADSIGTPGKVAEKRSDRWYATQDWISSMKLLTEDKMKQLVADYEDMHQEASKSFKAFQKALLNLLWFTPDFSSEKLRPTDLKHLKSSFGRDSRLYGPWAAQESCQELDMMDIVGYLVTYLVSLRSEDSDRRVGAALVQDDVLISYGYNAFRSQATHFDLPRTKKQSQQHTTKYPYVIHAECNAVLFSKVTNLGEARIYTNYFPCLSCFRILEYKKIRDIRTQGISKWNYDDYEKDFAHSQAEFQLGFTGRKEQPSRATSDTRPKKLEL</sequence>
<feature type="compositionally biased region" description="Low complexity" evidence="8">
    <location>
        <begin position="30"/>
        <end position="46"/>
    </location>
</feature>
<accession>A9V4N9</accession>
<dbReference type="eggNOG" id="KOG3127">
    <property type="taxonomic scope" value="Eukaryota"/>
</dbReference>
<dbReference type="InterPro" id="IPR016193">
    <property type="entry name" value="Cytidine_deaminase-like"/>
</dbReference>
<evidence type="ECO:0000256" key="1">
    <source>
        <dbReference type="ARBA" id="ARBA00006576"/>
    </source>
</evidence>
<evidence type="ECO:0000256" key="5">
    <source>
        <dbReference type="ARBA" id="ARBA00022833"/>
    </source>
</evidence>
<evidence type="ECO:0000256" key="7">
    <source>
        <dbReference type="ARBA" id="ARBA00041763"/>
    </source>
</evidence>
<evidence type="ECO:0000313" key="10">
    <source>
        <dbReference type="EMBL" id="EDQ87489.1"/>
    </source>
</evidence>
<evidence type="ECO:0000256" key="2">
    <source>
        <dbReference type="ARBA" id="ARBA00022723"/>
    </source>
</evidence>
<dbReference type="PANTHER" id="PTHR11086">
    <property type="entry name" value="DEOXYCYTIDYLATE DEAMINASE-RELATED"/>
    <property type="match status" value="1"/>
</dbReference>
<dbReference type="GO" id="GO:0006231">
    <property type="term" value="P:dTMP biosynthetic process"/>
    <property type="evidence" value="ECO:0000318"/>
    <property type="project" value="GO_Central"/>
</dbReference>
<feature type="domain" description="CMP/dCMP-type deaminase" evidence="9">
    <location>
        <begin position="349"/>
        <end position="492"/>
    </location>
</feature>
<dbReference type="EMBL" id="CH991559">
    <property type="protein sequence ID" value="EDQ87489.1"/>
    <property type="molecule type" value="Genomic_DNA"/>
</dbReference>
<evidence type="ECO:0000256" key="6">
    <source>
        <dbReference type="ARBA" id="ARBA00038938"/>
    </source>
</evidence>
<evidence type="ECO:0000256" key="3">
    <source>
        <dbReference type="ARBA" id="ARBA00022727"/>
    </source>
</evidence>
<dbReference type="SUPFAM" id="SSF53927">
    <property type="entry name" value="Cytidine deaminase-like"/>
    <property type="match status" value="1"/>
</dbReference>
<evidence type="ECO:0000256" key="4">
    <source>
        <dbReference type="ARBA" id="ARBA00022801"/>
    </source>
</evidence>
<dbReference type="GO" id="GO:0006226">
    <property type="term" value="P:dUMP biosynthetic process"/>
    <property type="evidence" value="ECO:0000318"/>
    <property type="project" value="GO_Central"/>
</dbReference>
<dbReference type="InterPro" id="IPR016192">
    <property type="entry name" value="APOBEC/CMP_deaminase_Zn-bd"/>
</dbReference>
<evidence type="ECO:0000256" key="8">
    <source>
        <dbReference type="SAM" id="MobiDB-lite"/>
    </source>
</evidence>
<keyword evidence="3" id="KW-0545">Nucleotide biosynthesis</keyword>
<keyword evidence="2" id="KW-0479">Metal-binding</keyword>
<gene>
    <name evidence="10" type="ORF">MONBRDRAFT_37934</name>
</gene>
<dbReference type="STRING" id="81824.A9V4N9"/>
<feature type="compositionally biased region" description="Pro residues" evidence="8">
    <location>
        <begin position="18"/>
        <end position="27"/>
    </location>
</feature>
<proteinExistence type="inferred from homology"/>
<dbReference type="GeneID" id="5892991"/>
<feature type="region of interest" description="Disordered" evidence="8">
    <location>
        <begin position="1"/>
        <end position="49"/>
    </location>
</feature>
<dbReference type="GO" id="GO:0004132">
    <property type="term" value="F:dCMP deaminase activity"/>
    <property type="evidence" value="ECO:0000318"/>
    <property type="project" value="GO_Central"/>
</dbReference>
<reference evidence="10 11" key="1">
    <citation type="journal article" date="2008" name="Nature">
        <title>The genome of the choanoflagellate Monosiga brevicollis and the origin of metazoans.</title>
        <authorList>
            <consortium name="JGI Sequencing"/>
            <person name="King N."/>
            <person name="Westbrook M.J."/>
            <person name="Young S.L."/>
            <person name="Kuo A."/>
            <person name="Abedin M."/>
            <person name="Chapman J."/>
            <person name="Fairclough S."/>
            <person name="Hellsten U."/>
            <person name="Isogai Y."/>
            <person name="Letunic I."/>
            <person name="Marr M."/>
            <person name="Pincus D."/>
            <person name="Putnam N."/>
            <person name="Rokas A."/>
            <person name="Wright K.J."/>
            <person name="Zuzow R."/>
            <person name="Dirks W."/>
            <person name="Good M."/>
            <person name="Goodstein D."/>
            <person name="Lemons D."/>
            <person name="Li W."/>
            <person name="Lyons J.B."/>
            <person name="Morris A."/>
            <person name="Nichols S."/>
            <person name="Richter D.J."/>
            <person name="Salamov A."/>
            <person name="Bork P."/>
            <person name="Lim W.A."/>
            <person name="Manning G."/>
            <person name="Miller W.T."/>
            <person name="McGinnis W."/>
            <person name="Shapiro H."/>
            <person name="Tjian R."/>
            <person name="Grigoriev I.V."/>
            <person name="Rokhsar D."/>
        </authorList>
    </citation>
    <scope>NUCLEOTIDE SEQUENCE [LARGE SCALE GENOMIC DNA]</scope>
    <source>
        <strain evidence="11">MX1 / ATCC 50154</strain>
    </source>
</reference>
<dbReference type="RefSeq" id="XP_001747749.1">
    <property type="nucleotide sequence ID" value="XM_001747697.1"/>
</dbReference>
<feature type="compositionally biased region" description="Basic and acidic residues" evidence="8">
    <location>
        <begin position="491"/>
        <end position="510"/>
    </location>
</feature>
<feature type="region of interest" description="Disordered" evidence="8">
    <location>
        <begin position="489"/>
        <end position="510"/>
    </location>
</feature>
<keyword evidence="4" id="KW-0378">Hydrolase</keyword>
<dbReference type="AlphaFoldDB" id="A9V4N9"/>
<evidence type="ECO:0000313" key="11">
    <source>
        <dbReference type="Proteomes" id="UP000001357"/>
    </source>
</evidence>
<name>A9V4N9_MONBE</name>